<dbReference type="UniPathway" id="UPA00275">
    <property type="reaction ID" value="UER00400"/>
</dbReference>
<dbReference type="EMBL" id="CM004397">
    <property type="protein sequence ID" value="OAY37862.1"/>
    <property type="molecule type" value="Genomic_DNA"/>
</dbReference>
<comment type="catalytic activity">
    <reaction evidence="16">
        <text>GTP + 4 H2O = 2,5-diamino-6-hydroxy-4-(5-phosphoribosylamino)-pyrimidine + formate + 2 phosphate + 3 H(+)</text>
        <dbReference type="Rhea" id="RHEA:23704"/>
        <dbReference type="ChEBI" id="CHEBI:15377"/>
        <dbReference type="ChEBI" id="CHEBI:15378"/>
        <dbReference type="ChEBI" id="CHEBI:15740"/>
        <dbReference type="ChEBI" id="CHEBI:37565"/>
        <dbReference type="ChEBI" id="CHEBI:43474"/>
        <dbReference type="ChEBI" id="CHEBI:58614"/>
        <dbReference type="EC" id="3.5.4.25"/>
    </reaction>
</comment>
<dbReference type="GO" id="GO:0009507">
    <property type="term" value="C:chloroplast"/>
    <property type="evidence" value="ECO:0007669"/>
    <property type="project" value="UniProtKB-SubCell"/>
</dbReference>
<comment type="cofactor">
    <cofactor evidence="1">
        <name>Zn(2+)</name>
        <dbReference type="ChEBI" id="CHEBI:29105"/>
    </cofactor>
</comment>
<dbReference type="GO" id="GO:0003935">
    <property type="term" value="F:GTP cyclohydrolase II activity"/>
    <property type="evidence" value="ECO:0007669"/>
    <property type="project" value="UniProtKB-EC"/>
</dbReference>
<dbReference type="PANTHER" id="PTHR21327">
    <property type="entry name" value="GTP CYCLOHYDROLASE II-RELATED"/>
    <property type="match status" value="1"/>
</dbReference>
<dbReference type="GO" id="GO:0008686">
    <property type="term" value="F:3,4-dihydroxy-2-butanone-4-phosphate synthase activity"/>
    <property type="evidence" value="ECO:0000318"/>
    <property type="project" value="GO_Central"/>
</dbReference>
<keyword evidence="11" id="KW-0547">Nucleotide-binding</keyword>
<keyword evidence="15" id="KW-0342">GTP-binding</keyword>
<dbReference type="HAMAP" id="MF_01283">
    <property type="entry name" value="RibBA"/>
    <property type="match status" value="1"/>
</dbReference>
<evidence type="ECO:0000256" key="5">
    <source>
        <dbReference type="ARBA" id="ARBA00008976"/>
    </source>
</evidence>
<evidence type="ECO:0000256" key="3">
    <source>
        <dbReference type="ARBA" id="ARBA00004853"/>
    </source>
</evidence>
<evidence type="ECO:0000256" key="11">
    <source>
        <dbReference type="ARBA" id="ARBA00022741"/>
    </source>
</evidence>
<evidence type="ECO:0000256" key="8">
    <source>
        <dbReference type="ARBA" id="ARBA00022619"/>
    </source>
</evidence>
<evidence type="ECO:0000256" key="2">
    <source>
        <dbReference type="ARBA" id="ARBA00004229"/>
    </source>
</evidence>
<accession>A0A2C9V274</accession>
<dbReference type="NCBIfam" id="TIGR00505">
    <property type="entry name" value="ribA"/>
    <property type="match status" value="1"/>
</dbReference>
<evidence type="ECO:0000256" key="9">
    <source>
        <dbReference type="ARBA" id="ARBA00022640"/>
    </source>
</evidence>
<dbReference type="GO" id="GO:0009231">
    <property type="term" value="P:riboflavin biosynthetic process"/>
    <property type="evidence" value="ECO:0000318"/>
    <property type="project" value="GO_Central"/>
</dbReference>
<dbReference type="InterPro" id="IPR000926">
    <property type="entry name" value="RibA"/>
</dbReference>
<evidence type="ECO:0000256" key="13">
    <source>
        <dbReference type="ARBA" id="ARBA00022833"/>
    </source>
</evidence>
<organism evidence="18 19">
    <name type="scientific">Manihot esculenta</name>
    <name type="common">Cassava</name>
    <name type="synonym">Jatropha manihot</name>
    <dbReference type="NCBI Taxonomy" id="3983"/>
    <lineage>
        <taxon>Eukaryota</taxon>
        <taxon>Viridiplantae</taxon>
        <taxon>Streptophyta</taxon>
        <taxon>Embryophyta</taxon>
        <taxon>Tracheophyta</taxon>
        <taxon>Spermatophyta</taxon>
        <taxon>Magnoliopsida</taxon>
        <taxon>eudicotyledons</taxon>
        <taxon>Gunneridae</taxon>
        <taxon>Pentapetalae</taxon>
        <taxon>rosids</taxon>
        <taxon>fabids</taxon>
        <taxon>Malpighiales</taxon>
        <taxon>Euphorbiaceae</taxon>
        <taxon>Crotonoideae</taxon>
        <taxon>Manihoteae</taxon>
        <taxon>Manihot</taxon>
    </lineage>
</organism>
<comment type="caution">
    <text evidence="18">The sequence shown here is derived from an EMBL/GenBank/DDBJ whole genome shotgun (WGS) entry which is preliminary data.</text>
</comment>
<dbReference type="InterPro" id="IPR000422">
    <property type="entry name" value="DHBP_synthase_RibB"/>
</dbReference>
<dbReference type="STRING" id="3983.A0A2C9V274"/>
<dbReference type="AlphaFoldDB" id="A0A2C9V274"/>
<evidence type="ECO:0000256" key="7">
    <source>
        <dbReference type="ARBA" id="ARBA00022528"/>
    </source>
</evidence>
<dbReference type="NCBIfam" id="NF006803">
    <property type="entry name" value="PRK09311.1"/>
    <property type="match status" value="1"/>
</dbReference>
<dbReference type="NCBIfam" id="TIGR00506">
    <property type="entry name" value="ribB"/>
    <property type="match status" value="1"/>
</dbReference>
<dbReference type="GO" id="GO:0005829">
    <property type="term" value="C:cytosol"/>
    <property type="evidence" value="ECO:0000318"/>
    <property type="project" value="GO_Central"/>
</dbReference>
<evidence type="ECO:0000256" key="1">
    <source>
        <dbReference type="ARBA" id="ARBA00001947"/>
    </source>
</evidence>
<dbReference type="NCBIfam" id="NF001591">
    <property type="entry name" value="PRK00393.1"/>
    <property type="match status" value="1"/>
</dbReference>
<dbReference type="GO" id="GO:0046872">
    <property type="term" value="F:metal ion binding"/>
    <property type="evidence" value="ECO:0007669"/>
    <property type="project" value="UniProtKB-KW"/>
</dbReference>
<dbReference type="HAMAP" id="MF_00179">
    <property type="entry name" value="RibA"/>
    <property type="match status" value="1"/>
</dbReference>
<dbReference type="EC" id="3.5.4.25" evidence="6"/>
<dbReference type="InterPro" id="IPR036144">
    <property type="entry name" value="RibA-like_sf"/>
</dbReference>
<keyword evidence="12" id="KW-0378">Hydrolase</keyword>
<dbReference type="CDD" id="cd00641">
    <property type="entry name" value="GTP_cyclohydro2"/>
    <property type="match status" value="1"/>
</dbReference>
<reference evidence="19" key="1">
    <citation type="journal article" date="2016" name="Nat. Biotechnol.">
        <title>Sequencing wild and cultivated cassava and related species reveals extensive interspecific hybridization and genetic diversity.</title>
        <authorList>
            <person name="Bredeson J.V."/>
            <person name="Lyons J.B."/>
            <person name="Prochnik S.E."/>
            <person name="Wu G.A."/>
            <person name="Ha C.M."/>
            <person name="Edsinger-Gonzales E."/>
            <person name="Grimwood J."/>
            <person name="Schmutz J."/>
            <person name="Rabbi I.Y."/>
            <person name="Egesi C."/>
            <person name="Nauluvula P."/>
            <person name="Lebot V."/>
            <person name="Ndunguru J."/>
            <person name="Mkamilo G."/>
            <person name="Bart R.S."/>
            <person name="Setter T.L."/>
            <person name="Gleadow R.M."/>
            <person name="Kulakow P."/>
            <person name="Ferguson M.E."/>
            <person name="Rounsley S."/>
            <person name="Rokhsar D.S."/>
        </authorList>
    </citation>
    <scope>NUCLEOTIDE SEQUENCE [LARGE SCALE GENOMIC DNA]</scope>
    <source>
        <strain evidence="19">cv. AM560-2</strain>
    </source>
</reference>
<dbReference type="InterPro" id="IPR017945">
    <property type="entry name" value="DHBP_synth_RibB-like_a/b_dom"/>
</dbReference>
<evidence type="ECO:0000313" key="19">
    <source>
        <dbReference type="Proteomes" id="UP000091857"/>
    </source>
</evidence>
<dbReference type="Gramene" id="Manes.11G135000.1.v8.1">
    <property type="protein sequence ID" value="Manes.11G135000.1.v8.1.CDS"/>
    <property type="gene ID" value="Manes.11G135000.v8.1"/>
</dbReference>
<dbReference type="Gene3D" id="3.40.50.10990">
    <property type="entry name" value="GTP cyclohydrolase II"/>
    <property type="match status" value="1"/>
</dbReference>
<comment type="similarity">
    <text evidence="5">In the C-terminal section; belongs to the GTP cyclohydrolase II family.</text>
</comment>
<dbReference type="FunFam" id="3.40.50.10990:FF:000001">
    <property type="entry name" value="Riboflavin biosynthesis protein RibBA"/>
    <property type="match status" value="1"/>
</dbReference>
<dbReference type="Pfam" id="PF00925">
    <property type="entry name" value="GTP_cyclohydro2"/>
    <property type="match status" value="1"/>
</dbReference>
<dbReference type="InterPro" id="IPR032677">
    <property type="entry name" value="GTP_cyclohydro_II"/>
</dbReference>
<evidence type="ECO:0000256" key="4">
    <source>
        <dbReference type="ARBA" id="ARBA00005520"/>
    </source>
</evidence>
<keyword evidence="19" id="KW-1185">Reference proteome</keyword>
<keyword evidence="9" id="KW-0934">Plastid</keyword>
<keyword evidence="10" id="KW-0479">Metal-binding</keyword>
<evidence type="ECO:0000313" key="18">
    <source>
        <dbReference type="EMBL" id="OAY37862.1"/>
    </source>
</evidence>
<evidence type="ECO:0000256" key="6">
    <source>
        <dbReference type="ARBA" id="ARBA00012762"/>
    </source>
</evidence>
<evidence type="ECO:0000256" key="10">
    <source>
        <dbReference type="ARBA" id="ARBA00022723"/>
    </source>
</evidence>
<evidence type="ECO:0000256" key="16">
    <source>
        <dbReference type="ARBA" id="ARBA00049295"/>
    </source>
</evidence>
<feature type="domain" description="GTP cyclohydrolase II" evidence="17">
    <location>
        <begin position="358"/>
        <end position="523"/>
    </location>
</feature>
<name>A0A2C9V274_MANES</name>
<protein>
    <recommendedName>
        <fullName evidence="6">GTP cyclohydrolase II</fullName>
        <ecNumber evidence="6">3.5.4.25</ecNumber>
    </recommendedName>
</protein>
<dbReference type="GO" id="GO:0005525">
    <property type="term" value="F:GTP binding"/>
    <property type="evidence" value="ECO:0007669"/>
    <property type="project" value="UniProtKB-KW"/>
</dbReference>
<comment type="similarity">
    <text evidence="4">In the N-terminal section; belongs to the DHBP synthase family.</text>
</comment>
<comment type="subcellular location">
    <subcellularLocation>
        <location evidence="2">Plastid</location>
        <location evidence="2">Chloroplast</location>
    </subcellularLocation>
</comment>
<sequence length="573" mass="62040">MHGLQLPNHGGTTKNQSKFLISTNNKLNLFNCFLPMDCAFVPHISCPRILIHSSFHRIFAAPSSAGTGLYRHRLLSRCWGIGVSPGIGRGNFSDDSSLKGNENGSLQLSTFDESATAPFETLDAEITPETIDFFVSDAEGDPDCPSPGYSSIEQAISSLRQGKFVIVVDDENGDIEGNIAMAASLTSPKHVAFMVKHGSGIVSVGMKEEDLEKLKLPLMSPETEDEDSSAPTFTITVDAKTGTSTGVSAEDRAKTVLALASPESKPEDFRRPGHVFPLKYRSGGVLRRAGHTEASVDLVMLAGLQPVSVLSAVVDPEDGSMTSLAGLRNLALEHSIPIVSITDLIRYRRKRENLVERTAISRLPTKWGLFQAYCYKSKLDGTEHVAVVKGDVGAGQDVLVRVHSECLTGDIFGSARCDCGNQLDLAMQLIEQAGRGVVVYLRGHEGRGIGLGHKLRAYNLQDQGHDTVQANIELGLAVDAREYGIGAQILRDIGVRTMRLMTNNPAKFTGLKGYGLAVIGRVPVLTSITEENKRYLETKRTKMGHIYGSDIQGPLAGFIKNPNINHTDSLEEE</sequence>
<dbReference type="Gene3D" id="3.90.870.10">
    <property type="entry name" value="DHBP synthase"/>
    <property type="match status" value="1"/>
</dbReference>
<evidence type="ECO:0000256" key="12">
    <source>
        <dbReference type="ARBA" id="ARBA00022801"/>
    </source>
</evidence>
<gene>
    <name evidence="18" type="ORF">MANES_11G135000v8</name>
</gene>
<evidence type="ECO:0000256" key="15">
    <source>
        <dbReference type="ARBA" id="ARBA00023134"/>
    </source>
</evidence>
<comment type="pathway">
    <text evidence="3">Cofactor biosynthesis; riboflavin biosynthesis; 5-amino-6-(D-ribitylamino)uracil from GTP: step 1/4.</text>
</comment>
<dbReference type="Proteomes" id="UP000091857">
    <property type="component" value="Chromosome 11"/>
</dbReference>
<dbReference type="OrthoDB" id="60371at2759"/>
<dbReference type="PANTHER" id="PTHR21327:SF29">
    <property type="entry name" value="GTP CYCLOHYDROLASE-2"/>
    <property type="match status" value="1"/>
</dbReference>
<dbReference type="SUPFAM" id="SSF142695">
    <property type="entry name" value="RibA-like"/>
    <property type="match status" value="1"/>
</dbReference>
<proteinExistence type="inferred from homology"/>
<keyword evidence="13" id="KW-0862">Zinc</keyword>
<evidence type="ECO:0000259" key="17">
    <source>
        <dbReference type="Pfam" id="PF00925"/>
    </source>
</evidence>
<dbReference type="Pfam" id="PF00926">
    <property type="entry name" value="DHBP_synthase"/>
    <property type="match status" value="1"/>
</dbReference>
<evidence type="ECO:0000256" key="14">
    <source>
        <dbReference type="ARBA" id="ARBA00022946"/>
    </source>
</evidence>
<keyword evidence="14" id="KW-0809">Transit peptide</keyword>
<dbReference type="FunFam" id="3.90.870.10:FF:000005">
    <property type="entry name" value="Bifunctional riboflavin biosynthesis protein RIBA 1 chloroplastic"/>
    <property type="match status" value="1"/>
</dbReference>
<dbReference type="InterPro" id="IPR016299">
    <property type="entry name" value="Riboflavin_synth_RibBA"/>
</dbReference>
<keyword evidence="8" id="KW-0686">Riboflavin biosynthesis</keyword>
<keyword evidence="7" id="KW-0150">Chloroplast</keyword>
<dbReference type="SUPFAM" id="SSF55821">
    <property type="entry name" value="YrdC/RibB"/>
    <property type="match status" value="1"/>
</dbReference>